<dbReference type="EMBL" id="BKCJ010226316">
    <property type="protein sequence ID" value="GEY95796.1"/>
    <property type="molecule type" value="Genomic_DNA"/>
</dbReference>
<evidence type="ECO:0000313" key="1">
    <source>
        <dbReference type="EMBL" id="GEY95796.1"/>
    </source>
</evidence>
<accession>A0A699I246</accession>
<dbReference type="InterPro" id="IPR021109">
    <property type="entry name" value="Peptidase_aspartic_dom_sf"/>
</dbReference>
<reference evidence="1" key="1">
    <citation type="journal article" date="2019" name="Sci. Rep.">
        <title>Draft genome of Tanacetum cinerariifolium, the natural source of mosquito coil.</title>
        <authorList>
            <person name="Yamashiro T."/>
            <person name="Shiraishi A."/>
            <person name="Satake H."/>
            <person name="Nakayama K."/>
        </authorList>
    </citation>
    <scope>NUCLEOTIDE SEQUENCE</scope>
</reference>
<gene>
    <name evidence="1" type="ORF">Tci_467770</name>
</gene>
<evidence type="ECO:0008006" key="2">
    <source>
        <dbReference type="Google" id="ProtNLM"/>
    </source>
</evidence>
<organism evidence="1">
    <name type="scientific">Tanacetum cinerariifolium</name>
    <name type="common">Dalmatian daisy</name>
    <name type="synonym">Chrysanthemum cinerariifolium</name>
    <dbReference type="NCBI Taxonomy" id="118510"/>
    <lineage>
        <taxon>Eukaryota</taxon>
        <taxon>Viridiplantae</taxon>
        <taxon>Streptophyta</taxon>
        <taxon>Embryophyta</taxon>
        <taxon>Tracheophyta</taxon>
        <taxon>Spermatophyta</taxon>
        <taxon>Magnoliopsida</taxon>
        <taxon>eudicotyledons</taxon>
        <taxon>Gunneridae</taxon>
        <taxon>Pentapetalae</taxon>
        <taxon>asterids</taxon>
        <taxon>campanulids</taxon>
        <taxon>Asterales</taxon>
        <taxon>Asteraceae</taxon>
        <taxon>Asteroideae</taxon>
        <taxon>Anthemideae</taxon>
        <taxon>Anthemidinae</taxon>
        <taxon>Tanacetum</taxon>
    </lineage>
</organism>
<dbReference type="Gene3D" id="2.40.70.10">
    <property type="entry name" value="Acid Proteases"/>
    <property type="match status" value="1"/>
</dbReference>
<dbReference type="PANTHER" id="PTHR33067">
    <property type="entry name" value="RNA-DIRECTED DNA POLYMERASE-RELATED"/>
    <property type="match status" value="1"/>
</dbReference>
<dbReference type="CDD" id="cd00303">
    <property type="entry name" value="retropepsin_like"/>
    <property type="match status" value="1"/>
</dbReference>
<proteinExistence type="predicted"/>
<dbReference type="AlphaFoldDB" id="A0A699I246"/>
<sequence>MNALSFYKTEINEVGERYIAPCFVNGLEAYDGEINLAFDENLISNEYAVKLCLDYEVELDGKIIKEKEEPVKRIKGEALKEKDNPGAFIFPIRLEGKVNENVLADTGSDINTMPYRIYETLEREETKKLDRVIIMINHTQEKAMGILTSVLCQVGVTTIIAKFIILDIPIDRDAPIVVGRGFLYTIGSILNTPEKKFLNFDGICHQTFRAATFDVLRTTESDSDDEEEYQIKITNLFRKTMGTHDDEVGSSRSKRFRQHETIEEVLLSQGHHEFLLWEGFSREAKSRYNTRLASLIPRHIYSPCVVNWDVLNKMGCDEEIDDMLRISLREAGSDEEIFTSVTLELYQTTELDEEGFHVYFKGGLRSDEHFNTQDYWLSISQEENLSLSGSHASTIKYLVLRVIHKMITHDLDRTTLRELIVSKSRLILEDPQPGVPRVGIPRPPRASMHDLYDRMGRMEIRKRQ</sequence>
<dbReference type="PANTHER" id="PTHR33067:SF9">
    <property type="entry name" value="RNA-DIRECTED DNA POLYMERASE"/>
    <property type="match status" value="1"/>
</dbReference>
<name>A0A699I246_TANCI</name>
<comment type="caution">
    <text evidence="1">The sequence shown here is derived from an EMBL/GenBank/DDBJ whole genome shotgun (WGS) entry which is preliminary data.</text>
</comment>
<protein>
    <recommendedName>
        <fullName evidence="2">Reverse transcriptase domain-containing protein</fullName>
    </recommendedName>
</protein>